<dbReference type="Pfam" id="PF00375">
    <property type="entry name" value="SDF"/>
    <property type="match status" value="1"/>
</dbReference>
<name>A0A7G7CP84_9CORY</name>
<dbReference type="GO" id="GO:0015138">
    <property type="term" value="F:fumarate transmembrane transporter activity"/>
    <property type="evidence" value="ECO:0007669"/>
    <property type="project" value="TreeGrafter"/>
</dbReference>
<proteinExistence type="predicted"/>
<dbReference type="AlphaFoldDB" id="A0A7G7CP84"/>
<keyword evidence="9" id="KW-1185">Reference proteome</keyword>
<reference evidence="8 9" key="1">
    <citation type="submission" date="2020-07" db="EMBL/GenBank/DDBJ databases">
        <title>Complete genome and description of Corynebacterium incognita strain Marseille-Q3630 sp. nov.</title>
        <authorList>
            <person name="Boxberger M."/>
        </authorList>
    </citation>
    <scope>NUCLEOTIDE SEQUENCE [LARGE SCALE GENOMIC DNA]</scope>
    <source>
        <strain evidence="8 9">Marseille-Q3630</strain>
    </source>
</reference>
<dbReference type="Proteomes" id="UP000515743">
    <property type="component" value="Chromosome"/>
</dbReference>
<feature type="transmembrane region" description="Helical" evidence="7">
    <location>
        <begin position="210"/>
        <end position="233"/>
    </location>
</feature>
<evidence type="ECO:0000313" key="8">
    <source>
        <dbReference type="EMBL" id="QNE89400.1"/>
    </source>
</evidence>
<dbReference type="PANTHER" id="PTHR42865">
    <property type="entry name" value="PROTON/GLUTAMATE-ASPARTATE SYMPORTER"/>
    <property type="match status" value="1"/>
</dbReference>
<feature type="transmembrane region" description="Helical" evidence="7">
    <location>
        <begin position="253"/>
        <end position="277"/>
    </location>
</feature>
<dbReference type="GO" id="GO:0015141">
    <property type="term" value="F:succinate transmembrane transporter activity"/>
    <property type="evidence" value="ECO:0007669"/>
    <property type="project" value="TreeGrafter"/>
</dbReference>
<dbReference type="PRINTS" id="PR00173">
    <property type="entry name" value="EDTRNSPORT"/>
</dbReference>
<keyword evidence="3 7" id="KW-0812">Transmembrane</keyword>
<keyword evidence="4 7" id="KW-1133">Transmembrane helix</keyword>
<evidence type="ECO:0000256" key="3">
    <source>
        <dbReference type="ARBA" id="ARBA00022692"/>
    </source>
</evidence>
<evidence type="ECO:0000256" key="2">
    <source>
        <dbReference type="ARBA" id="ARBA00022448"/>
    </source>
</evidence>
<dbReference type="GO" id="GO:0070778">
    <property type="term" value="P:L-aspartate transmembrane transport"/>
    <property type="evidence" value="ECO:0007669"/>
    <property type="project" value="TreeGrafter"/>
</dbReference>
<dbReference type="PANTHER" id="PTHR42865:SF1">
    <property type="entry name" value="AEROBIC C4-DICARBOXYLATE TRANSPORT PROTEIN"/>
    <property type="match status" value="1"/>
</dbReference>
<dbReference type="Gene3D" id="1.10.3860.10">
    <property type="entry name" value="Sodium:dicarboxylate symporter"/>
    <property type="match status" value="1"/>
</dbReference>
<feature type="region of interest" description="Disordered" evidence="6">
    <location>
        <begin position="316"/>
        <end position="340"/>
    </location>
</feature>
<evidence type="ECO:0000256" key="6">
    <source>
        <dbReference type="SAM" id="MobiDB-lite"/>
    </source>
</evidence>
<evidence type="ECO:0000313" key="9">
    <source>
        <dbReference type="Proteomes" id="UP000515743"/>
    </source>
</evidence>
<dbReference type="EMBL" id="CP059404">
    <property type="protein sequence ID" value="QNE89400.1"/>
    <property type="molecule type" value="Genomic_DNA"/>
</dbReference>
<organism evidence="8 9">
    <name type="scientific">Corynebacterium incognita</name>
    <dbReference type="NCBI Taxonomy" id="2754725"/>
    <lineage>
        <taxon>Bacteria</taxon>
        <taxon>Bacillati</taxon>
        <taxon>Actinomycetota</taxon>
        <taxon>Actinomycetes</taxon>
        <taxon>Mycobacteriales</taxon>
        <taxon>Corynebacteriaceae</taxon>
        <taxon>Corynebacterium</taxon>
    </lineage>
</organism>
<accession>A0A7G7CP84</accession>
<protein>
    <submittedName>
        <fullName evidence="8">Cation:dicarboxylase symporter family transporter</fullName>
    </submittedName>
</protein>
<evidence type="ECO:0000256" key="5">
    <source>
        <dbReference type="ARBA" id="ARBA00023136"/>
    </source>
</evidence>
<feature type="transmembrane region" description="Helical" evidence="7">
    <location>
        <begin position="149"/>
        <end position="168"/>
    </location>
</feature>
<evidence type="ECO:0000256" key="1">
    <source>
        <dbReference type="ARBA" id="ARBA00004141"/>
    </source>
</evidence>
<feature type="transmembrane region" description="Helical" evidence="7">
    <location>
        <begin position="77"/>
        <end position="96"/>
    </location>
</feature>
<dbReference type="GO" id="GO:0015366">
    <property type="term" value="F:malate:proton symporter activity"/>
    <property type="evidence" value="ECO:0007669"/>
    <property type="project" value="TreeGrafter"/>
</dbReference>
<dbReference type="InterPro" id="IPR036458">
    <property type="entry name" value="Na:dicarbo_symporter_sf"/>
</dbReference>
<dbReference type="GO" id="GO:0005886">
    <property type="term" value="C:plasma membrane"/>
    <property type="evidence" value="ECO:0007669"/>
    <property type="project" value="TreeGrafter"/>
</dbReference>
<feature type="transmembrane region" description="Helical" evidence="7">
    <location>
        <begin position="116"/>
        <end position="137"/>
    </location>
</feature>
<keyword evidence="5 7" id="KW-0472">Membrane</keyword>
<evidence type="ECO:0000256" key="7">
    <source>
        <dbReference type="SAM" id="Phobius"/>
    </source>
</evidence>
<comment type="subcellular location">
    <subcellularLocation>
        <location evidence="1">Membrane</location>
        <topology evidence="1">Multi-pass membrane protein</topology>
    </subcellularLocation>
</comment>
<feature type="compositionally biased region" description="Polar residues" evidence="6">
    <location>
        <begin position="318"/>
        <end position="328"/>
    </location>
</feature>
<gene>
    <name evidence="8" type="ORF">H0194_10270</name>
</gene>
<dbReference type="KEGG" id="cik:H0194_10270"/>
<sequence>MFLPRYLLTESRLAGSSVYKSRLPWVYDSTVIHHPLFGGGGTARCAPRRRRLSVATLNTSGPHIAEPKGPRKDRTHWLYIGVIIAVVGGIALGLIAPEVAAPISVVGKMFVKLIRMIIAPVIFCTIVLGIGSVRAAASVGKTGGIALSYFIFMSTLALATGLLVGNIIEPGSGLNIAATADKGAEYAAKADEASQAGLTDFISDIIPDTVFSAFTSGSVLQVLFIALLTGFAVQSMGTRGEPILAGIAHLQRLTFKVLTMILWIAPIGAFGAIAGVVGKTGTFDATRARKVLSGELPYVDTGGDHNVDLKKPEVVNPATESLQPTPQVDLSAYEGDAAAK</sequence>
<keyword evidence="2" id="KW-0813">Transport</keyword>
<dbReference type="SUPFAM" id="SSF118215">
    <property type="entry name" value="Proton glutamate symport protein"/>
    <property type="match status" value="1"/>
</dbReference>
<evidence type="ECO:0000256" key="4">
    <source>
        <dbReference type="ARBA" id="ARBA00022989"/>
    </source>
</evidence>
<dbReference type="InterPro" id="IPR001991">
    <property type="entry name" value="Na-dicarboxylate_symporter"/>
</dbReference>